<reference evidence="1 2" key="1">
    <citation type="submission" date="2017-07" db="EMBL/GenBank/DDBJ databases">
        <title>Recovery of genomes from metagenomes via a dereplication, aggregation, and scoring strategy.</title>
        <authorList>
            <person name="Sieber C.M."/>
            <person name="Probst A.J."/>
            <person name="Sharrar A."/>
            <person name="Thomas B.C."/>
            <person name="Hess M."/>
            <person name="Tringe S.G."/>
            <person name="Banfield J.F."/>
        </authorList>
    </citation>
    <scope>NUCLEOTIDE SEQUENCE [LARGE SCALE GENOMIC DNA]</scope>
    <source>
        <strain evidence="1">JGI_Cruoil_03_44_89</strain>
    </source>
</reference>
<organism evidence="1 2">
    <name type="scientific">candidate division WOR-3 bacterium JGI_Cruoil_03_44_89</name>
    <dbReference type="NCBI Taxonomy" id="1973748"/>
    <lineage>
        <taxon>Bacteria</taxon>
        <taxon>Bacteria division WOR-3</taxon>
    </lineage>
</organism>
<evidence type="ECO:0000313" key="1">
    <source>
        <dbReference type="EMBL" id="OYD14117.1"/>
    </source>
</evidence>
<evidence type="ECO:0008006" key="3">
    <source>
        <dbReference type="Google" id="ProtNLM"/>
    </source>
</evidence>
<gene>
    <name evidence="1" type="ORF">CH333_08945</name>
</gene>
<comment type="caution">
    <text evidence="1">The sequence shown here is derived from an EMBL/GenBank/DDBJ whole genome shotgun (WGS) entry which is preliminary data.</text>
</comment>
<accession>A0A235BQX2</accession>
<dbReference type="Proteomes" id="UP000215215">
    <property type="component" value="Unassembled WGS sequence"/>
</dbReference>
<dbReference type="Gene3D" id="2.40.160.60">
    <property type="entry name" value="Outer membrane protein transport protein (OMPP1/FadL/TodX)"/>
    <property type="match status" value="1"/>
</dbReference>
<dbReference type="NCBIfam" id="NF033709">
    <property type="entry name" value="PorV_fam"/>
    <property type="match status" value="1"/>
</dbReference>
<evidence type="ECO:0000313" key="2">
    <source>
        <dbReference type="Proteomes" id="UP000215215"/>
    </source>
</evidence>
<protein>
    <recommendedName>
        <fullName evidence="3">DUF3308 domain-containing protein</fullName>
    </recommendedName>
</protein>
<dbReference type="AlphaFoldDB" id="A0A235BQX2"/>
<dbReference type="EMBL" id="NOZQ01000204">
    <property type="protein sequence ID" value="OYD14117.1"/>
    <property type="molecule type" value="Genomic_DNA"/>
</dbReference>
<sequence>MRKRILIFVLAIFAITVSTSNVYPQKKLAQTGFQFLSVGSDARASAMGEAFTTVEGLSSALFYNPAGMARLSSFVDMTANHTQWIGDIKHYSFSLALSPWGGRNGVFGFSAMSVDYGEIQGTMVWANPEGYIDTDIFKPQAIAIGVGYARCLTDKFSVGGQIKEVSQSLGKSVAPDEGVKKNLASALAFDFGTIYRTGFKSLSFGVSLRNFSEEVKFEREGFQLPLTFKIGLSVNALDFFMDVPREKHSLLLIMDAVHPRSYPEYIDLGSEYLFMNMLALRLGYMTGQDECGLTMGFGLQKFGFSFDYSYTPFGVFNNVNRFTVHLSK</sequence>
<proteinExistence type="predicted"/>
<name>A0A235BQX2_UNCW3</name>